<proteinExistence type="predicted"/>
<dbReference type="InParanoid" id="A0A2U3MV56"/>
<evidence type="ECO:0000256" key="1">
    <source>
        <dbReference type="SAM" id="MobiDB-lite"/>
    </source>
</evidence>
<dbReference type="EMBL" id="OOGT01000013">
    <property type="protein sequence ID" value="SPL69320.1"/>
    <property type="molecule type" value="Genomic_DNA"/>
</dbReference>
<dbReference type="InterPro" id="IPR009425">
    <property type="entry name" value="DSRM_SSAP"/>
</dbReference>
<feature type="region of interest" description="Disordered" evidence="1">
    <location>
        <begin position="134"/>
        <end position="162"/>
    </location>
</feature>
<dbReference type="OrthoDB" id="1625426at2"/>
<gene>
    <name evidence="3" type="ORF">KPC_0498</name>
</gene>
<evidence type="ECO:0000313" key="4">
    <source>
        <dbReference type="Proteomes" id="UP000245974"/>
    </source>
</evidence>
<sequence length="231" mass="25735">MTELNNAPVNEQENNFTKLAKINVNGHTEKKGRFTYLSWTFAVSEAMKVDPLTNWVFREPTIFSDGTMMVHCDVTMFGKSIYMFLPVMNNSNKAIVKPNAFDINSAMMRCLVKGIAAHGLGLYIYAGEDLPEEEKQSIPAQSQNQNTASSAQATKTQKPKRTQAQLYNDALAAIKEAPNTEILNAAMKRFKGTTYEAGITNACRARADMMGWKPNPTTTKNVVQQNNQMHS</sequence>
<reference evidence="4" key="1">
    <citation type="submission" date="2018-03" db="EMBL/GenBank/DDBJ databases">
        <authorList>
            <person name="Blom J."/>
        </authorList>
    </citation>
    <scope>NUCLEOTIDE SEQUENCE [LARGE SCALE GENOMIC DNA]</scope>
    <source>
        <strain evidence="4">KPC-SM-21</strain>
    </source>
</reference>
<dbReference type="Pfam" id="PF06378">
    <property type="entry name" value="SSAP_Sak"/>
    <property type="match status" value="1"/>
</dbReference>
<feature type="domain" description="SSAP RNA binding" evidence="2">
    <location>
        <begin position="15"/>
        <end position="152"/>
    </location>
</feature>
<organism evidence="3 4">
    <name type="scientific">Acinetobacter stercoris</name>
    <dbReference type="NCBI Taxonomy" id="2126983"/>
    <lineage>
        <taxon>Bacteria</taxon>
        <taxon>Pseudomonadati</taxon>
        <taxon>Pseudomonadota</taxon>
        <taxon>Gammaproteobacteria</taxon>
        <taxon>Moraxellales</taxon>
        <taxon>Moraxellaceae</taxon>
        <taxon>Acinetobacter</taxon>
    </lineage>
</organism>
<accession>A0A2U3MV56</accession>
<feature type="compositionally biased region" description="Low complexity" evidence="1">
    <location>
        <begin position="140"/>
        <end position="154"/>
    </location>
</feature>
<evidence type="ECO:0000259" key="2">
    <source>
        <dbReference type="Pfam" id="PF06378"/>
    </source>
</evidence>
<evidence type="ECO:0000313" key="3">
    <source>
        <dbReference type="EMBL" id="SPL69320.1"/>
    </source>
</evidence>
<dbReference type="AlphaFoldDB" id="A0A2U3MV56"/>
<dbReference type="Proteomes" id="UP000245974">
    <property type="component" value="Unassembled WGS sequence"/>
</dbReference>
<keyword evidence="4" id="KW-1185">Reference proteome</keyword>
<name>A0A2U3MV56_9GAMM</name>
<dbReference type="RefSeq" id="WP_121972859.1">
    <property type="nucleotide sequence ID" value="NZ_OOGT01000013.1"/>
</dbReference>
<protein>
    <recommendedName>
        <fullName evidence="2">SSAP RNA binding domain-containing protein</fullName>
    </recommendedName>
</protein>